<accession>A0ABR0FQU6</accession>
<name>A0ABR0FQU6_9PEZI</name>
<gene>
    <name evidence="1" type="ORF">QC761_0030790</name>
</gene>
<dbReference type="EMBL" id="JAFFGZ010000004">
    <property type="protein sequence ID" value="KAK4645267.1"/>
    <property type="molecule type" value="Genomic_DNA"/>
</dbReference>
<sequence>MTALCIRSSGFLWPDCVGPTRAVLKRPDCQEAIGRCLVIGHPSPPMHGPHSGIVCTMYLVEGFLSRDSALRHCHKPPVIVALGLSASAEIGVIAYRSRSSFSTRHPPAPQQPKRKRPLGGKAIIFRTRRVLGALQASRYSHIL</sequence>
<dbReference type="GeneID" id="87891381"/>
<proteinExistence type="predicted"/>
<organism evidence="1 2">
    <name type="scientific">Podospora bellae-mahoneyi</name>
    <dbReference type="NCBI Taxonomy" id="2093777"/>
    <lineage>
        <taxon>Eukaryota</taxon>
        <taxon>Fungi</taxon>
        <taxon>Dikarya</taxon>
        <taxon>Ascomycota</taxon>
        <taxon>Pezizomycotina</taxon>
        <taxon>Sordariomycetes</taxon>
        <taxon>Sordariomycetidae</taxon>
        <taxon>Sordariales</taxon>
        <taxon>Podosporaceae</taxon>
        <taxon>Podospora</taxon>
    </lineage>
</organism>
<comment type="caution">
    <text evidence="1">The sequence shown here is derived from an EMBL/GenBank/DDBJ whole genome shotgun (WGS) entry which is preliminary data.</text>
</comment>
<evidence type="ECO:0000313" key="1">
    <source>
        <dbReference type="EMBL" id="KAK4645267.1"/>
    </source>
</evidence>
<reference evidence="1 2" key="1">
    <citation type="journal article" date="2023" name="bioRxiv">
        <title>High-quality genome assemblies of four members of thePodospora anserinaspecies complex.</title>
        <authorList>
            <person name="Ament-Velasquez S.L."/>
            <person name="Vogan A.A."/>
            <person name="Wallerman O."/>
            <person name="Hartmann F."/>
            <person name="Gautier V."/>
            <person name="Silar P."/>
            <person name="Giraud T."/>
            <person name="Johannesson H."/>
        </authorList>
    </citation>
    <scope>NUCLEOTIDE SEQUENCE [LARGE SCALE GENOMIC DNA]</scope>
    <source>
        <strain evidence="1 2">CBS 112042</strain>
    </source>
</reference>
<dbReference type="Proteomes" id="UP001322138">
    <property type="component" value="Unassembled WGS sequence"/>
</dbReference>
<evidence type="ECO:0000313" key="2">
    <source>
        <dbReference type="Proteomes" id="UP001322138"/>
    </source>
</evidence>
<keyword evidence="2" id="KW-1185">Reference proteome</keyword>
<dbReference type="RefSeq" id="XP_062734243.1">
    <property type="nucleotide sequence ID" value="XM_062872257.1"/>
</dbReference>
<protein>
    <submittedName>
        <fullName evidence="1">Uncharacterized protein</fullName>
    </submittedName>
</protein>